<keyword evidence="2" id="KW-1185">Reference proteome</keyword>
<name>A0A498IZE4_MALDO</name>
<dbReference type="AlphaFoldDB" id="A0A498IZE4"/>
<protein>
    <submittedName>
        <fullName evidence="1">Uncharacterized protein</fullName>
    </submittedName>
</protein>
<evidence type="ECO:0000313" key="2">
    <source>
        <dbReference type="Proteomes" id="UP000290289"/>
    </source>
</evidence>
<dbReference type="Proteomes" id="UP000290289">
    <property type="component" value="Chromosome 10"/>
</dbReference>
<accession>A0A498IZE4</accession>
<comment type="caution">
    <text evidence="1">The sequence shown here is derived from an EMBL/GenBank/DDBJ whole genome shotgun (WGS) entry which is preliminary data.</text>
</comment>
<sequence length="190" mass="21132">MIKRDGKIRIENPNPYVGRPADAVQSFSDCNFKLMTRVDLVSFICIFLSLPSIRSLGSSLATGFIGTLNSRESNPRMGDPLGSSRVSFEKQNLEGVVGAQSTQYRATVELSQGCGEGAGQDMIICYQSQSLTSTRPFESSLVSGSFGTLKLSEFAREQSQEWVTYWEVLVNKTVRAWSRPKLNNIMLRWS</sequence>
<reference evidence="1 2" key="1">
    <citation type="submission" date="2018-10" db="EMBL/GenBank/DDBJ databases">
        <title>A high-quality apple genome assembly.</title>
        <authorList>
            <person name="Hu J."/>
        </authorList>
    </citation>
    <scope>NUCLEOTIDE SEQUENCE [LARGE SCALE GENOMIC DNA]</scope>
    <source>
        <strain evidence="2">cv. HFTH1</strain>
        <tissue evidence="1">Young leaf</tissue>
    </source>
</reference>
<proteinExistence type="predicted"/>
<gene>
    <name evidence="1" type="ORF">DVH24_034527</name>
</gene>
<dbReference type="EMBL" id="RDQH01000336">
    <property type="protein sequence ID" value="RXH87627.1"/>
    <property type="molecule type" value="Genomic_DNA"/>
</dbReference>
<evidence type="ECO:0000313" key="1">
    <source>
        <dbReference type="EMBL" id="RXH87627.1"/>
    </source>
</evidence>
<organism evidence="1 2">
    <name type="scientific">Malus domestica</name>
    <name type="common">Apple</name>
    <name type="synonym">Pyrus malus</name>
    <dbReference type="NCBI Taxonomy" id="3750"/>
    <lineage>
        <taxon>Eukaryota</taxon>
        <taxon>Viridiplantae</taxon>
        <taxon>Streptophyta</taxon>
        <taxon>Embryophyta</taxon>
        <taxon>Tracheophyta</taxon>
        <taxon>Spermatophyta</taxon>
        <taxon>Magnoliopsida</taxon>
        <taxon>eudicotyledons</taxon>
        <taxon>Gunneridae</taxon>
        <taxon>Pentapetalae</taxon>
        <taxon>rosids</taxon>
        <taxon>fabids</taxon>
        <taxon>Rosales</taxon>
        <taxon>Rosaceae</taxon>
        <taxon>Amygdaloideae</taxon>
        <taxon>Maleae</taxon>
        <taxon>Malus</taxon>
    </lineage>
</organism>